<comment type="similarity">
    <text evidence="2">Belongs to the PBP/GOBP family.</text>
</comment>
<dbReference type="PANTHER" id="PTHR11857">
    <property type="entry name" value="ODORANT BINDING PROTEIN-RELATED"/>
    <property type="match status" value="1"/>
</dbReference>
<dbReference type="Pfam" id="PF01395">
    <property type="entry name" value="PBP_GOBP"/>
    <property type="match status" value="1"/>
</dbReference>
<dbReference type="InterPro" id="IPR036728">
    <property type="entry name" value="PBP_GOBP_sf"/>
</dbReference>
<dbReference type="CDD" id="cd23992">
    <property type="entry name" value="PBP_GOBP"/>
    <property type="match status" value="1"/>
</dbReference>
<sequence>MKTPSCERSAHDQSHLGADFQYKFEANYSCCATCSRKLFLVRAEKYCIMKSFITIALFVVSCAVVLCNANDPEMRKQIEECNKEHNVTPKDYHDFMEGKLTTIPENLKCSSHCVMMKQGIMDDSGKFKAEVAKAKMNDDKFSATVDECKDLSGSTPCDTAMKITECLLSHK</sequence>
<comment type="subcellular location">
    <subcellularLocation>
        <location evidence="1">Secreted</location>
    </subcellularLocation>
</comment>
<dbReference type="EMBL" id="MH937227">
    <property type="protein sequence ID" value="AYN70642.1"/>
    <property type="molecule type" value="mRNA"/>
</dbReference>
<dbReference type="GO" id="GO:0007608">
    <property type="term" value="P:sensory perception of smell"/>
    <property type="evidence" value="ECO:0007669"/>
    <property type="project" value="TreeGrafter"/>
</dbReference>
<keyword evidence="5" id="KW-0812">Transmembrane</keyword>
<dbReference type="InterPro" id="IPR006170">
    <property type="entry name" value="PBP/GOBP"/>
</dbReference>
<accession>A0A3G2LEG8</accession>
<dbReference type="GO" id="GO:0005615">
    <property type="term" value="C:extracellular space"/>
    <property type="evidence" value="ECO:0007669"/>
    <property type="project" value="TreeGrafter"/>
</dbReference>
<keyword evidence="4" id="KW-0732">Signal</keyword>
<keyword evidence="3" id="KW-0964">Secreted</keyword>
<dbReference type="SMART" id="SM00708">
    <property type="entry name" value="PhBP"/>
    <property type="match status" value="1"/>
</dbReference>
<name>A0A3G2LEG8_9MUSC</name>
<gene>
    <name evidence="6" type="primary">OBP56g</name>
</gene>
<organism evidence="6">
    <name type="scientific">Bactrocera minax</name>
    <name type="common">Chinese citrus fly</name>
    <dbReference type="NCBI Taxonomy" id="104690"/>
    <lineage>
        <taxon>Eukaryota</taxon>
        <taxon>Metazoa</taxon>
        <taxon>Ecdysozoa</taxon>
        <taxon>Arthropoda</taxon>
        <taxon>Hexapoda</taxon>
        <taxon>Insecta</taxon>
        <taxon>Pterygota</taxon>
        <taxon>Neoptera</taxon>
        <taxon>Endopterygota</taxon>
        <taxon>Diptera</taxon>
        <taxon>Brachycera</taxon>
        <taxon>Muscomorpha</taxon>
        <taxon>Tephritoidea</taxon>
        <taxon>Tephritidae</taxon>
        <taxon>Bactrocera</taxon>
        <taxon>Tetradacus</taxon>
    </lineage>
</organism>
<evidence type="ECO:0000256" key="1">
    <source>
        <dbReference type="ARBA" id="ARBA00004613"/>
    </source>
</evidence>
<keyword evidence="5" id="KW-1133">Transmembrane helix</keyword>
<keyword evidence="5" id="KW-0472">Membrane</keyword>
<dbReference type="Gene3D" id="1.10.238.20">
    <property type="entry name" value="Pheromone/general odorant binding protein domain"/>
    <property type="match status" value="1"/>
</dbReference>
<proteinExistence type="evidence at transcript level"/>
<reference evidence="6" key="1">
    <citation type="submission" date="2018-09" db="EMBL/GenBank/DDBJ databases">
        <title>Identification and expression analysis of chemosensory genes in citrus fruit fly Bactrocera minax.</title>
        <authorList>
            <person name="Lu Y."/>
            <person name="Yu T."/>
            <person name="Cheng J."/>
        </authorList>
    </citation>
    <scope>NUCLEOTIDE SEQUENCE</scope>
    <source>
        <strain evidence="6">Bmi006852</strain>
    </source>
</reference>
<evidence type="ECO:0000256" key="2">
    <source>
        <dbReference type="ARBA" id="ARBA00008098"/>
    </source>
</evidence>
<evidence type="ECO:0000256" key="3">
    <source>
        <dbReference type="ARBA" id="ARBA00022525"/>
    </source>
</evidence>
<dbReference type="PANTHER" id="PTHR11857:SF43">
    <property type="entry name" value="GEO07291P1-RELATED"/>
    <property type="match status" value="1"/>
</dbReference>
<evidence type="ECO:0000313" key="6">
    <source>
        <dbReference type="EMBL" id="AYN70642.1"/>
    </source>
</evidence>
<dbReference type="AlphaFoldDB" id="A0A3G2LEG8"/>
<dbReference type="GO" id="GO:0005549">
    <property type="term" value="F:odorant binding"/>
    <property type="evidence" value="ECO:0007669"/>
    <property type="project" value="InterPro"/>
</dbReference>
<protein>
    <submittedName>
        <fullName evidence="6">Odorant-binding protein 56g</fullName>
    </submittedName>
</protein>
<evidence type="ECO:0000256" key="4">
    <source>
        <dbReference type="ARBA" id="ARBA00022729"/>
    </source>
</evidence>
<dbReference type="SUPFAM" id="SSF47565">
    <property type="entry name" value="Insect pheromone/odorant-binding proteins"/>
    <property type="match status" value="1"/>
</dbReference>
<feature type="transmembrane region" description="Helical" evidence="5">
    <location>
        <begin position="46"/>
        <end position="66"/>
    </location>
</feature>
<evidence type="ECO:0000256" key="5">
    <source>
        <dbReference type="SAM" id="Phobius"/>
    </source>
</evidence>